<evidence type="ECO:0000313" key="9">
    <source>
        <dbReference type="Proteomes" id="UP000737113"/>
    </source>
</evidence>
<feature type="domain" description="EamA" evidence="7">
    <location>
        <begin position="19"/>
        <end position="147"/>
    </location>
</feature>
<name>A0A972FT85_9GAMM</name>
<keyword evidence="3 6" id="KW-0812">Transmembrane</keyword>
<dbReference type="PANTHER" id="PTHR42920">
    <property type="entry name" value="OS03G0707200 PROTEIN-RELATED"/>
    <property type="match status" value="1"/>
</dbReference>
<evidence type="ECO:0000256" key="6">
    <source>
        <dbReference type="SAM" id="Phobius"/>
    </source>
</evidence>
<keyword evidence="2" id="KW-1003">Cell membrane</keyword>
<dbReference type="InterPro" id="IPR037185">
    <property type="entry name" value="EmrE-like"/>
</dbReference>
<feature type="transmembrane region" description="Helical" evidence="6">
    <location>
        <begin position="47"/>
        <end position="65"/>
    </location>
</feature>
<dbReference type="Proteomes" id="UP000737113">
    <property type="component" value="Unassembled WGS sequence"/>
</dbReference>
<dbReference type="Pfam" id="PF00892">
    <property type="entry name" value="EamA"/>
    <property type="match status" value="2"/>
</dbReference>
<feature type="transmembrane region" description="Helical" evidence="6">
    <location>
        <begin position="132"/>
        <end position="151"/>
    </location>
</feature>
<dbReference type="SUPFAM" id="SSF103481">
    <property type="entry name" value="Multidrug resistance efflux transporter EmrE"/>
    <property type="match status" value="2"/>
</dbReference>
<feature type="transmembrane region" description="Helical" evidence="6">
    <location>
        <begin position="189"/>
        <end position="206"/>
    </location>
</feature>
<evidence type="ECO:0000256" key="5">
    <source>
        <dbReference type="ARBA" id="ARBA00023136"/>
    </source>
</evidence>
<dbReference type="InterPro" id="IPR051258">
    <property type="entry name" value="Diverse_Substrate_Transporter"/>
</dbReference>
<reference evidence="8" key="1">
    <citation type="submission" date="2020-04" db="EMBL/GenBank/DDBJ databases">
        <title>Description of Shewanella salipaludis sp. nov., isolated from a salt marsh.</title>
        <authorList>
            <person name="Park S."/>
            <person name="Yoon J.-H."/>
        </authorList>
    </citation>
    <scope>NUCLEOTIDE SEQUENCE</scope>
    <source>
        <strain evidence="8">SHSM-M6</strain>
    </source>
</reference>
<dbReference type="RefSeq" id="WP_169564014.1">
    <property type="nucleotide sequence ID" value="NZ_JAAXYH010000005.1"/>
</dbReference>
<dbReference type="InterPro" id="IPR000620">
    <property type="entry name" value="EamA_dom"/>
</dbReference>
<sequence length="303" mass="32428">MPGPKTPAPASSGLPGAGLIELHLAVLLFGGTALFSKLIPLGALDITLLRCIVAAVVLASIVKFSRHRLTLGSGRDYLIAIGLGVLVSLHWVTYFASMQLSSVAIGMISFFCYPVMTVLLEPMLTRTRLRLGDLLSGVAVLAGVSLLIPEASLGNDVTLGILLGVLSAMLFTARNLLHKRYFSAYSGPQAMFYQTAVAVLFLAPWHQVTPGEIQQQTWWLILLLGVVFTAAPHALFTSALRQLSAKTVGLVSCLQPFYGAMLALVLLGETLDGRTLLGGTLVVVTALLETHQSHRTQRQKKSL</sequence>
<feature type="transmembrane region" description="Helical" evidence="6">
    <location>
        <begin position="102"/>
        <end position="120"/>
    </location>
</feature>
<accession>A0A972FT85</accession>
<feature type="domain" description="EamA" evidence="7">
    <location>
        <begin position="159"/>
        <end position="288"/>
    </location>
</feature>
<evidence type="ECO:0000256" key="4">
    <source>
        <dbReference type="ARBA" id="ARBA00022989"/>
    </source>
</evidence>
<dbReference type="EMBL" id="JAAXYH010000005">
    <property type="protein sequence ID" value="NMH65306.1"/>
    <property type="molecule type" value="Genomic_DNA"/>
</dbReference>
<evidence type="ECO:0000259" key="7">
    <source>
        <dbReference type="Pfam" id="PF00892"/>
    </source>
</evidence>
<evidence type="ECO:0000313" key="8">
    <source>
        <dbReference type="EMBL" id="NMH65306.1"/>
    </source>
</evidence>
<feature type="transmembrane region" description="Helical" evidence="6">
    <location>
        <begin position="157"/>
        <end position="177"/>
    </location>
</feature>
<keyword evidence="9" id="KW-1185">Reference proteome</keyword>
<dbReference type="AlphaFoldDB" id="A0A972FT85"/>
<keyword evidence="4 6" id="KW-1133">Transmembrane helix</keyword>
<keyword evidence="5 6" id="KW-0472">Membrane</keyword>
<feature type="transmembrane region" description="Helical" evidence="6">
    <location>
        <begin position="77"/>
        <end position="96"/>
    </location>
</feature>
<evidence type="ECO:0000256" key="3">
    <source>
        <dbReference type="ARBA" id="ARBA00022692"/>
    </source>
</evidence>
<comment type="subcellular location">
    <subcellularLocation>
        <location evidence="1">Cell membrane</location>
        <topology evidence="1">Multi-pass membrane protein</topology>
    </subcellularLocation>
</comment>
<feature type="transmembrane region" description="Helical" evidence="6">
    <location>
        <begin position="218"/>
        <end position="236"/>
    </location>
</feature>
<comment type="caution">
    <text evidence="8">The sequence shown here is derived from an EMBL/GenBank/DDBJ whole genome shotgun (WGS) entry which is preliminary data.</text>
</comment>
<organism evidence="8 9">
    <name type="scientific">Shewanella salipaludis</name>
    <dbReference type="NCBI Taxonomy" id="2723052"/>
    <lineage>
        <taxon>Bacteria</taxon>
        <taxon>Pseudomonadati</taxon>
        <taxon>Pseudomonadota</taxon>
        <taxon>Gammaproteobacteria</taxon>
        <taxon>Alteromonadales</taxon>
        <taxon>Shewanellaceae</taxon>
        <taxon>Shewanella</taxon>
    </lineage>
</organism>
<dbReference type="GO" id="GO:0005886">
    <property type="term" value="C:plasma membrane"/>
    <property type="evidence" value="ECO:0007669"/>
    <property type="project" value="UniProtKB-SubCell"/>
</dbReference>
<protein>
    <submittedName>
        <fullName evidence="8">DMT family transporter</fullName>
    </submittedName>
</protein>
<evidence type="ECO:0000256" key="1">
    <source>
        <dbReference type="ARBA" id="ARBA00004651"/>
    </source>
</evidence>
<dbReference type="PANTHER" id="PTHR42920:SF5">
    <property type="entry name" value="EAMA DOMAIN-CONTAINING PROTEIN"/>
    <property type="match status" value="1"/>
</dbReference>
<feature type="transmembrane region" description="Helical" evidence="6">
    <location>
        <begin position="12"/>
        <end position="35"/>
    </location>
</feature>
<proteinExistence type="predicted"/>
<feature type="transmembrane region" description="Helical" evidence="6">
    <location>
        <begin position="248"/>
        <end position="267"/>
    </location>
</feature>
<gene>
    <name evidence="8" type="ORF">HC757_08990</name>
</gene>
<evidence type="ECO:0000256" key="2">
    <source>
        <dbReference type="ARBA" id="ARBA00022475"/>
    </source>
</evidence>